<dbReference type="AlphaFoldDB" id="A0A1X7R032"/>
<keyword evidence="9" id="KW-0175">Coiled coil</keyword>
<dbReference type="Proteomes" id="UP000196158">
    <property type="component" value="Unassembled WGS sequence"/>
</dbReference>
<comment type="subcellular location">
    <subcellularLocation>
        <location evidence="1">Nucleus</location>
    </subcellularLocation>
</comment>
<proteinExistence type="inferred from homology"/>
<evidence type="ECO:0000313" key="12">
    <source>
        <dbReference type="Proteomes" id="UP000196158"/>
    </source>
</evidence>
<dbReference type="InterPro" id="IPR008672">
    <property type="entry name" value="Mad1"/>
</dbReference>
<evidence type="ECO:0000256" key="5">
    <source>
        <dbReference type="ARBA" id="ARBA00022776"/>
    </source>
</evidence>
<dbReference type="STRING" id="1789683.A0A1X7R032"/>
<organism evidence="11 12">
    <name type="scientific">Maudiozyma saulgeensis</name>
    <dbReference type="NCBI Taxonomy" id="1789683"/>
    <lineage>
        <taxon>Eukaryota</taxon>
        <taxon>Fungi</taxon>
        <taxon>Dikarya</taxon>
        <taxon>Ascomycota</taxon>
        <taxon>Saccharomycotina</taxon>
        <taxon>Saccharomycetes</taxon>
        <taxon>Saccharomycetales</taxon>
        <taxon>Saccharomycetaceae</taxon>
        <taxon>Maudiozyma</taxon>
    </lineage>
</organism>
<feature type="coiled-coil region" evidence="9">
    <location>
        <begin position="361"/>
        <end position="399"/>
    </location>
</feature>
<keyword evidence="4" id="KW-0132">Cell division</keyword>
<dbReference type="Pfam" id="PF05557">
    <property type="entry name" value="MAD"/>
    <property type="match status" value="1"/>
</dbReference>
<evidence type="ECO:0000256" key="7">
    <source>
        <dbReference type="ARBA" id="ARBA00023306"/>
    </source>
</evidence>
<feature type="region of interest" description="Disordered" evidence="10">
    <location>
        <begin position="1"/>
        <end position="55"/>
    </location>
</feature>
<protein>
    <recommendedName>
        <fullName evidence="3">Spindle assembly checkpoint component MAD1</fullName>
    </recommendedName>
    <alternativeName>
        <fullName evidence="8">Mitotic arrest deficient protein 1</fullName>
    </alternativeName>
</protein>
<feature type="coiled-coil region" evidence="9">
    <location>
        <begin position="59"/>
        <end position="104"/>
    </location>
</feature>
<keyword evidence="12" id="KW-1185">Reference proteome</keyword>
<keyword evidence="5" id="KW-0498">Mitosis</keyword>
<dbReference type="PANTHER" id="PTHR23168:SF0">
    <property type="entry name" value="MITOTIC SPINDLE ASSEMBLY CHECKPOINT PROTEIN MAD1"/>
    <property type="match status" value="1"/>
</dbReference>
<evidence type="ECO:0000256" key="2">
    <source>
        <dbReference type="ARBA" id="ARBA00008029"/>
    </source>
</evidence>
<evidence type="ECO:0000256" key="6">
    <source>
        <dbReference type="ARBA" id="ARBA00023242"/>
    </source>
</evidence>
<evidence type="ECO:0000256" key="10">
    <source>
        <dbReference type="SAM" id="MobiDB-lite"/>
    </source>
</evidence>
<dbReference type="GO" id="GO:0000776">
    <property type="term" value="C:kinetochore"/>
    <property type="evidence" value="ECO:0007669"/>
    <property type="project" value="TreeGrafter"/>
</dbReference>
<evidence type="ECO:0000256" key="4">
    <source>
        <dbReference type="ARBA" id="ARBA00022618"/>
    </source>
</evidence>
<name>A0A1X7R032_9SACH</name>
<feature type="coiled-coil region" evidence="9">
    <location>
        <begin position="137"/>
        <end position="217"/>
    </location>
</feature>
<reference evidence="11 12" key="1">
    <citation type="submission" date="2017-04" db="EMBL/GenBank/DDBJ databases">
        <authorList>
            <person name="Afonso C.L."/>
            <person name="Miller P.J."/>
            <person name="Scott M.A."/>
            <person name="Spackman E."/>
            <person name="Goraichik I."/>
            <person name="Dimitrov K.M."/>
            <person name="Suarez D.L."/>
            <person name="Swayne D.E."/>
        </authorList>
    </citation>
    <scope>NUCLEOTIDE SEQUENCE [LARGE SCALE GENOMIC DNA]</scope>
</reference>
<dbReference type="GO" id="GO:0072686">
    <property type="term" value="C:mitotic spindle"/>
    <property type="evidence" value="ECO:0007669"/>
    <property type="project" value="TreeGrafter"/>
</dbReference>
<dbReference type="GO" id="GO:0051315">
    <property type="term" value="P:attachment of mitotic spindle microtubules to kinetochore"/>
    <property type="evidence" value="ECO:0007669"/>
    <property type="project" value="TreeGrafter"/>
</dbReference>
<evidence type="ECO:0000256" key="1">
    <source>
        <dbReference type="ARBA" id="ARBA00004123"/>
    </source>
</evidence>
<dbReference type="PANTHER" id="PTHR23168">
    <property type="entry name" value="MITOTIC SPINDLE ASSEMBLY CHECKPOINT PROTEIN MAD1 MITOTIC ARREST DEFICIENT-LIKE PROTEIN 1"/>
    <property type="match status" value="1"/>
</dbReference>
<dbReference type="Gene3D" id="3.30.457.60">
    <property type="match status" value="1"/>
</dbReference>
<gene>
    <name evidence="11" type="ORF">KASA_0P01243G</name>
</gene>
<evidence type="ECO:0000313" key="11">
    <source>
        <dbReference type="EMBL" id="SMN18995.1"/>
    </source>
</evidence>
<feature type="coiled-coil region" evidence="9">
    <location>
        <begin position="590"/>
        <end position="617"/>
    </location>
</feature>
<keyword evidence="6" id="KW-0539">Nucleus</keyword>
<feature type="coiled-coil region" evidence="9">
    <location>
        <begin position="452"/>
        <end position="522"/>
    </location>
</feature>
<dbReference type="GO" id="GO:0005635">
    <property type="term" value="C:nuclear envelope"/>
    <property type="evidence" value="ECO:0007669"/>
    <property type="project" value="TreeGrafter"/>
</dbReference>
<dbReference type="OrthoDB" id="331602at2759"/>
<accession>A0A1X7R032</accession>
<sequence length="711" mass="83600">MDDESEISGGSSPFLESPDAFQPQERQDTELNQELDVITTKPYTPPSVPTATSEKDRQLLDLEYKLSTLQNEYELEKLQAQRQFKDLEKKHKATVEELEGALDNTRLLHDENERIVAELDKIKFELHNVDSDKDSQIHDLEVNVLEKDKQIDDLKLQYESESLKFNYEIENLQTEKENADELVEKYNTEIIRQANDIKKLSKELNNKNDEILNLKNSNILNSHPNYNTEEFQDLSTMNKLFKEQAQYCKELEEINLKQANELKKYRNAEESSSFWKTESERLELKVQKLEYIEKKFEDTQIELLDLKTKLTQYNMFTEELKGRDTFDIQPEDIINELDLLKKENLVVIDENSKLNINMSNMKILNEELALERTQLLNLNKDYENNIINLKKLNYELEQQKILSFEECKLLRQQLQDLDDFTNNSIKENTIGNNDENENLSLRKIDSDTNNLIENYKNRTGELTGELKKLNEQMLASQEAEAQNVKKRKLKDTNGMTYYSQRINELQLENGKLSRDLQKYQNLNGLLETKLTKLLSLKEKKIRIVELRDNPLARDQFVKRKNMKLLQQENTDLLAQLQSNPDLKTIPISVYESLNFDIKQQEQEIFKANKKFTRLKEVYNKKSLEFIDVVNSILGFKLEFRPDNKVKIYSCYMPKTYLVVDLKHNTLESNMAIDNWDELLETWIEKRGQIPCFLATITLQLFNSSQAIGTDI</sequence>
<comment type="similarity">
    <text evidence="2">Belongs to the MAD1 family.</text>
</comment>
<dbReference type="GO" id="GO:0007094">
    <property type="term" value="P:mitotic spindle assembly checkpoint signaling"/>
    <property type="evidence" value="ECO:0007669"/>
    <property type="project" value="InterPro"/>
</dbReference>
<keyword evidence="7" id="KW-0131">Cell cycle</keyword>
<evidence type="ECO:0000256" key="3">
    <source>
        <dbReference type="ARBA" id="ARBA00022019"/>
    </source>
</evidence>
<evidence type="ECO:0000256" key="8">
    <source>
        <dbReference type="ARBA" id="ARBA00032890"/>
    </source>
</evidence>
<dbReference type="EMBL" id="FXLY01000003">
    <property type="protein sequence ID" value="SMN18995.1"/>
    <property type="molecule type" value="Genomic_DNA"/>
</dbReference>
<dbReference type="GO" id="GO:0051301">
    <property type="term" value="P:cell division"/>
    <property type="evidence" value="ECO:0007669"/>
    <property type="project" value="UniProtKB-KW"/>
</dbReference>
<evidence type="ECO:0000256" key="9">
    <source>
        <dbReference type="SAM" id="Coils"/>
    </source>
</evidence>